<reference evidence="1 2" key="1">
    <citation type="journal article" date="2019" name="Int. J. Syst. Evol. Microbiol.">
        <title>The Global Catalogue of Microorganisms (GCM) 10K type strain sequencing project: providing services to taxonomists for standard genome sequencing and annotation.</title>
        <authorList>
            <consortium name="The Broad Institute Genomics Platform"/>
            <consortium name="The Broad Institute Genome Sequencing Center for Infectious Disease"/>
            <person name="Wu L."/>
            <person name="Ma J."/>
        </authorList>
    </citation>
    <scope>NUCLEOTIDE SEQUENCE [LARGE SCALE GENOMIC DNA]</scope>
    <source>
        <strain evidence="1 2">YIM 94188</strain>
    </source>
</reference>
<evidence type="ECO:0000313" key="2">
    <source>
        <dbReference type="Proteomes" id="UP001596408"/>
    </source>
</evidence>
<name>A0ABD5TX43_9EURY</name>
<comment type="caution">
    <text evidence="1">The sequence shown here is derived from an EMBL/GenBank/DDBJ whole genome shotgun (WGS) entry which is preliminary data.</text>
</comment>
<protein>
    <recommendedName>
        <fullName evidence="3">Cyanovirin-N domain-containing protein</fullName>
    </recommendedName>
</protein>
<dbReference type="AlphaFoldDB" id="A0ABD5TX43"/>
<accession>A0ABD5TX43</accession>
<dbReference type="RefSeq" id="WP_379694656.1">
    <property type="nucleotide sequence ID" value="NZ_JBHSXH010000011.1"/>
</dbReference>
<organism evidence="1 2">
    <name type="scientific">Halopelagius fulvigenes</name>
    <dbReference type="NCBI Taxonomy" id="1198324"/>
    <lineage>
        <taxon>Archaea</taxon>
        <taxon>Methanobacteriati</taxon>
        <taxon>Methanobacteriota</taxon>
        <taxon>Stenosarchaea group</taxon>
        <taxon>Halobacteria</taxon>
        <taxon>Halobacteriales</taxon>
        <taxon>Haloferacaceae</taxon>
    </lineage>
</organism>
<dbReference type="PROSITE" id="PS51257">
    <property type="entry name" value="PROKAR_LIPOPROTEIN"/>
    <property type="match status" value="1"/>
</dbReference>
<proteinExistence type="predicted"/>
<evidence type="ECO:0008006" key="3">
    <source>
        <dbReference type="Google" id="ProtNLM"/>
    </source>
</evidence>
<keyword evidence="2" id="KW-1185">Reference proteome</keyword>
<evidence type="ECO:0000313" key="1">
    <source>
        <dbReference type="EMBL" id="MFC6824955.1"/>
    </source>
</evidence>
<dbReference type="Proteomes" id="UP001596408">
    <property type="component" value="Unassembled WGS sequence"/>
</dbReference>
<dbReference type="EMBL" id="JBHSXH010000011">
    <property type="protein sequence ID" value="MFC6824955.1"/>
    <property type="molecule type" value="Genomic_DNA"/>
</dbReference>
<gene>
    <name evidence="1" type="ORF">ACFQEV_08120</name>
</gene>
<sequence length="103" mass="11093">MKQFSTSDGDEIRVECEETDQSFSGSLSLVVSCDSDADVQLIDGVLTSSAHGDEIHSLFACEAEFRIIVESAGSGETIVYENCTLLSSSGKWTASDEFVRSLD</sequence>